<dbReference type="EMBL" id="JAWRVE010000039">
    <property type="protein sequence ID" value="KAL1869948.1"/>
    <property type="molecule type" value="Genomic_DNA"/>
</dbReference>
<proteinExistence type="predicted"/>
<evidence type="ECO:0000313" key="2">
    <source>
        <dbReference type="Proteomes" id="UP001583177"/>
    </source>
</evidence>
<sequence length="123" mass="14085">MDGETTSPDQQQIILHQNTEHQIAEHQITADTNATTKTYNPTVDTDSLVHLYHCSKLSFLIKMALLKNIKALGYALREEDVNQAEKSMEDARTQALEKWEQIRDRGFLYDADGSEYLRSSKLL</sequence>
<comment type="caution">
    <text evidence="1">The sequence shown here is derived from an EMBL/GenBank/DDBJ whole genome shotgun (WGS) entry which is preliminary data.</text>
</comment>
<dbReference type="Proteomes" id="UP001583177">
    <property type="component" value="Unassembled WGS sequence"/>
</dbReference>
<reference evidence="1 2" key="1">
    <citation type="journal article" date="2024" name="IMA Fungus">
        <title>IMA Genome - F19 : A genome assembly and annotation guide to empower mycologists, including annotated draft genome sequences of Ceratocystis pirilliformis, Diaporthe australafricana, Fusarium ophioides, Paecilomyces lecythidis, and Sporothrix stenoceras.</title>
        <authorList>
            <person name="Aylward J."/>
            <person name="Wilson A.M."/>
            <person name="Visagie C.M."/>
            <person name="Spraker J."/>
            <person name="Barnes I."/>
            <person name="Buitendag C."/>
            <person name="Ceriani C."/>
            <person name="Del Mar Angel L."/>
            <person name="du Plessis D."/>
            <person name="Fuchs T."/>
            <person name="Gasser K."/>
            <person name="Kramer D."/>
            <person name="Li W."/>
            <person name="Munsamy K."/>
            <person name="Piso A."/>
            <person name="Price J.L."/>
            <person name="Sonnekus B."/>
            <person name="Thomas C."/>
            <person name="van der Nest A."/>
            <person name="van Dijk A."/>
            <person name="van Heerden A."/>
            <person name="van Vuuren N."/>
            <person name="Yilmaz N."/>
            <person name="Duong T.A."/>
            <person name="van der Merwe N.A."/>
            <person name="Wingfield M.J."/>
            <person name="Wingfield B.D."/>
        </authorList>
    </citation>
    <scope>NUCLEOTIDE SEQUENCE [LARGE SCALE GENOMIC DNA]</scope>
    <source>
        <strain evidence="1 2">CMW 18300</strain>
    </source>
</reference>
<organism evidence="1 2">
    <name type="scientific">Diaporthe australafricana</name>
    <dbReference type="NCBI Taxonomy" id="127596"/>
    <lineage>
        <taxon>Eukaryota</taxon>
        <taxon>Fungi</taxon>
        <taxon>Dikarya</taxon>
        <taxon>Ascomycota</taxon>
        <taxon>Pezizomycotina</taxon>
        <taxon>Sordariomycetes</taxon>
        <taxon>Sordariomycetidae</taxon>
        <taxon>Diaporthales</taxon>
        <taxon>Diaporthaceae</taxon>
        <taxon>Diaporthe</taxon>
    </lineage>
</organism>
<accession>A0ABR3X243</accession>
<gene>
    <name evidence="1" type="ORF">Daus18300_005409</name>
</gene>
<protein>
    <submittedName>
        <fullName evidence="1">Uncharacterized protein</fullName>
    </submittedName>
</protein>
<evidence type="ECO:0000313" key="1">
    <source>
        <dbReference type="EMBL" id="KAL1869948.1"/>
    </source>
</evidence>
<keyword evidence="2" id="KW-1185">Reference proteome</keyword>
<name>A0ABR3X243_9PEZI</name>